<dbReference type="Proteomes" id="UP000244336">
    <property type="component" value="Chromosome 3"/>
</dbReference>
<dbReference type="EMBL" id="CM009751">
    <property type="protein sequence ID" value="PUZ63305.1"/>
    <property type="molecule type" value="Genomic_DNA"/>
</dbReference>
<dbReference type="Gramene" id="PUZ63305">
    <property type="protein sequence ID" value="PUZ63305"/>
    <property type="gene ID" value="GQ55_3G057200"/>
</dbReference>
<reference evidence="1 2" key="1">
    <citation type="submission" date="2018-04" db="EMBL/GenBank/DDBJ databases">
        <title>WGS assembly of Panicum hallii var. hallii HAL2.</title>
        <authorList>
            <person name="Lovell J."/>
            <person name="Jenkins J."/>
            <person name="Lowry D."/>
            <person name="Mamidi S."/>
            <person name="Sreedasyam A."/>
            <person name="Weng X."/>
            <person name="Barry K."/>
            <person name="Bonette J."/>
            <person name="Campitelli B."/>
            <person name="Daum C."/>
            <person name="Gordon S."/>
            <person name="Gould B."/>
            <person name="Lipzen A."/>
            <person name="MacQueen A."/>
            <person name="Palacio-Mejia J."/>
            <person name="Plott C."/>
            <person name="Shakirov E."/>
            <person name="Shu S."/>
            <person name="Yoshinaga Y."/>
            <person name="Zane M."/>
            <person name="Rokhsar D."/>
            <person name="Grimwood J."/>
            <person name="Schmutz J."/>
            <person name="Juenger T."/>
        </authorList>
    </citation>
    <scope>NUCLEOTIDE SEQUENCE [LARGE SCALE GENOMIC DNA]</scope>
    <source>
        <strain evidence="2">cv. HAL2</strain>
    </source>
</reference>
<proteinExistence type="predicted"/>
<name>A0A2T7E641_9POAL</name>
<evidence type="ECO:0000313" key="1">
    <source>
        <dbReference type="EMBL" id="PUZ63305.1"/>
    </source>
</evidence>
<protein>
    <submittedName>
        <fullName evidence="1">Uncharacterized protein</fullName>
    </submittedName>
</protein>
<accession>A0A2T7E641</accession>
<sequence>MLRALACSTAQLSLPCSTAAMANSTHRRPPRHMSAMAEVAPSSRRASQAASGTKTPLCLFPFAHASTNLFSSLLPFYFFPPRCKSCKAFFFPLPPCSVLSTVTPSSIESH</sequence>
<dbReference type="AlphaFoldDB" id="A0A2T7E641"/>
<keyword evidence="2" id="KW-1185">Reference proteome</keyword>
<organism evidence="1 2">
    <name type="scientific">Panicum hallii var. hallii</name>
    <dbReference type="NCBI Taxonomy" id="1504633"/>
    <lineage>
        <taxon>Eukaryota</taxon>
        <taxon>Viridiplantae</taxon>
        <taxon>Streptophyta</taxon>
        <taxon>Embryophyta</taxon>
        <taxon>Tracheophyta</taxon>
        <taxon>Spermatophyta</taxon>
        <taxon>Magnoliopsida</taxon>
        <taxon>Liliopsida</taxon>
        <taxon>Poales</taxon>
        <taxon>Poaceae</taxon>
        <taxon>PACMAD clade</taxon>
        <taxon>Panicoideae</taxon>
        <taxon>Panicodae</taxon>
        <taxon>Paniceae</taxon>
        <taxon>Panicinae</taxon>
        <taxon>Panicum</taxon>
        <taxon>Panicum sect. Panicum</taxon>
    </lineage>
</organism>
<gene>
    <name evidence="1" type="ORF">GQ55_3G057200</name>
</gene>
<evidence type="ECO:0000313" key="2">
    <source>
        <dbReference type="Proteomes" id="UP000244336"/>
    </source>
</evidence>